<dbReference type="Gene3D" id="1.10.10.10">
    <property type="entry name" value="Winged helix-like DNA-binding domain superfamily/Winged helix DNA-binding domain"/>
    <property type="match status" value="1"/>
</dbReference>
<dbReference type="SMART" id="SM00421">
    <property type="entry name" value="HTH_LUXR"/>
    <property type="match status" value="1"/>
</dbReference>
<accession>A0ABS7K959</accession>
<dbReference type="Gene3D" id="1.25.40.10">
    <property type="entry name" value="Tetratricopeptide repeat domain"/>
    <property type="match status" value="1"/>
</dbReference>
<dbReference type="PANTHER" id="PTHR43214">
    <property type="entry name" value="TWO-COMPONENT RESPONSE REGULATOR"/>
    <property type="match status" value="1"/>
</dbReference>
<name>A0ABS7K959_9BACI</name>
<evidence type="ECO:0000256" key="1">
    <source>
        <dbReference type="ARBA" id="ARBA00023015"/>
    </source>
</evidence>
<evidence type="ECO:0000259" key="4">
    <source>
        <dbReference type="PROSITE" id="PS50043"/>
    </source>
</evidence>
<keyword evidence="6" id="KW-1185">Reference proteome</keyword>
<dbReference type="Gene3D" id="3.40.50.300">
    <property type="entry name" value="P-loop containing nucleotide triphosphate hydrolases"/>
    <property type="match status" value="1"/>
</dbReference>
<dbReference type="InterPro" id="IPR011990">
    <property type="entry name" value="TPR-like_helical_dom_sf"/>
</dbReference>
<dbReference type="PROSITE" id="PS00622">
    <property type="entry name" value="HTH_LUXR_1"/>
    <property type="match status" value="1"/>
</dbReference>
<dbReference type="SUPFAM" id="SSF46894">
    <property type="entry name" value="C-terminal effector domain of the bipartite response regulators"/>
    <property type="match status" value="1"/>
</dbReference>
<keyword evidence="2" id="KW-0238">DNA-binding</keyword>
<feature type="domain" description="HTH luxR-type" evidence="4">
    <location>
        <begin position="771"/>
        <end position="836"/>
    </location>
</feature>
<keyword evidence="3" id="KW-0804">Transcription</keyword>
<dbReference type="Pfam" id="PF25873">
    <property type="entry name" value="WHD_MalT"/>
    <property type="match status" value="1"/>
</dbReference>
<dbReference type="InterPro" id="IPR039420">
    <property type="entry name" value="WalR-like"/>
</dbReference>
<dbReference type="InterPro" id="IPR059106">
    <property type="entry name" value="WHD_MalT"/>
</dbReference>
<sequence length="840" mass="97484">MEQMLNLSKLMMPRLSPKYIERKHLEDLFTANSYKKITILRTPAGYGKTTLLSAYLRKINLPVAWITLDEKDNDLILFWTYFVTAISNSYQLLPSSMNLSLSQLSNQSILKIGLFQLIEELTLYHQPVKIVLDDYHFIQDERIHDFLIQFIEYLPENVHIYLTSRTAVPFPLARWCVRQWVQELDLTHLKFNRQDTTTLLLQRTNKPLNDSHIQSIFDKTEGWVSGLLLTTLASENEPMLLDKSQSYTTDFLWQEIINKQPFAIQDFLLKTSLLQELDPEICDELTGRTDSALLLEKLERDGLFILKLQSTSLAYRYHHLFSNALQDELAKRFDADVIAGIVKKAAFTYFVKGELFTGIELAMRYKLYEVATKWIDEHLFTILSSRQTGMFLRWLQRLREENIPLSYEILLAGFENAISSLQFELAQELMDELEALHLEKQWMDNPQYADLANLFIRTKAYFLVGQGDKLPEVLALLQTQLFKNSISLNKKWPDISYNNYETNLLRMGLASKGKLVSKKEALEVIQLFRHTELNMLAVSPYIFAVGTAMFYELNEITEAEKEVAIVLEIGHQKEKPDLYVPMYLLKAKMYIMQEQPLSALAMLQQVEEKVSEKHWKNALEIMQARCHLLKGEMERAQFLLDRTKSSQPFWRLTYARYLLQSGLNEEALHTIIQVKTEAQQEEQLATIIEASVLEVICHSEMNNHSYAEKSLHAAFQLAAQYGYIRTFLDEKKIIPIIQRYLKDPTYVETQDPELQTYLAVLKQHLPIVHVDKQEKIALTPREKDIFKLIIAGAKNREIASKLNLSEGTVRVYITALYSKIGVTSRVQAILYGQLNPSIFR</sequence>
<dbReference type="InterPro" id="IPR000792">
    <property type="entry name" value="Tscrpt_reg_LuxR_C"/>
</dbReference>
<dbReference type="SUPFAM" id="SSF52540">
    <property type="entry name" value="P-loop containing nucleoside triphosphate hydrolases"/>
    <property type="match status" value="1"/>
</dbReference>
<dbReference type="InterPro" id="IPR016032">
    <property type="entry name" value="Sig_transdc_resp-reg_C-effctor"/>
</dbReference>
<reference evidence="5 6" key="1">
    <citation type="submission" date="2020-07" db="EMBL/GenBank/DDBJ databases">
        <title>Fungal Genomes of the International Space Station.</title>
        <authorList>
            <person name="Seuylemezian A."/>
            <person name="Singh N.K."/>
            <person name="Wood J."/>
            <person name="Venkateswaran K."/>
        </authorList>
    </citation>
    <scope>NUCLEOTIDE SEQUENCE [LARGE SCALE GENOMIC DNA]</scope>
    <source>
        <strain evidence="5 6">PL-B2</strain>
    </source>
</reference>
<dbReference type="InterPro" id="IPR036388">
    <property type="entry name" value="WH-like_DNA-bd_sf"/>
</dbReference>
<dbReference type="InterPro" id="IPR041617">
    <property type="entry name" value="TPR_MalT"/>
</dbReference>
<comment type="caution">
    <text evidence="5">The sequence shown here is derived from an EMBL/GenBank/DDBJ whole genome shotgun (WGS) entry which is preliminary data.</text>
</comment>
<dbReference type="SUPFAM" id="SSF48452">
    <property type="entry name" value="TPR-like"/>
    <property type="match status" value="1"/>
</dbReference>
<dbReference type="Proteomes" id="UP000769780">
    <property type="component" value="Unassembled WGS sequence"/>
</dbReference>
<evidence type="ECO:0000256" key="2">
    <source>
        <dbReference type="ARBA" id="ARBA00023125"/>
    </source>
</evidence>
<dbReference type="PROSITE" id="PS50043">
    <property type="entry name" value="HTH_LUXR_2"/>
    <property type="match status" value="1"/>
</dbReference>
<dbReference type="PRINTS" id="PR00038">
    <property type="entry name" value="HTHLUXR"/>
</dbReference>
<proteinExistence type="predicted"/>
<keyword evidence="1" id="KW-0805">Transcription regulation</keyword>
<evidence type="ECO:0000313" key="6">
    <source>
        <dbReference type="Proteomes" id="UP000769780"/>
    </source>
</evidence>
<dbReference type="EMBL" id="JACWFH010000027">
    <property type="protein sequence ID" value="MBY0098809.1"/>
    <property type="molecule type" value="Genomic_DNA"/>
</dbReference>
<protein>
    <recommendedName>
        <fullName evidence="4">HTH luxR-type domain-containing protein</fullName>
    </recommendedName>
</protein>
<dbReference type="CDD" id="cd06170">
    <property type="entry name" value="LuxR_C_like"/>
    <property type="match status" value="1"/>
</dbReference>
<gene>
    <name evidence="5" type="ORF">H0185_18750</name>
</gene>
<organism evidence="5 6">
    <name type="scientific">Mesobacillus maritimus</name>
    <dbReference type="NCBI Taxonomy" id="1643336"/>
    <lineage>
        <taxon>Bacteria</taxon>
        <taxon>Bacillati</taxon>
        <taxon>Bacillota</taxon>
        <taxon>Bacilli</taxon>
        <taxon>Bacillales</taxon>
        <taxon>Bacillaceae</taxon>
        <taxon>Mesobacillus</taxon>
    </lineage>
</organism>
<dbReference type="Pfam" id="PF17874">
    <property type="entry name" value="TPR_MalT"/>
    <property type="match status" value="1"/>
</dbReference>
<evidence type="ECO:0000256" key="3">
    <source>
        <dbReference type="ARBA" id="ARBA00023163"/>
    </source>
</evidence>
<dbReference type="Pfam" id="PF00196">
    <property type="entry name" value="GerE"/>
    <property type="match status" value="1"/>
</dbReference>
<evidence type="ECO:0000313" key="5">
    <source>
        <dbReference type="EMBL" id="MBY0098809.1"/>
    </source>
</evidence>
<dbReference type="InterPro" id="IPR027417">
    <property type="entry name" value="P-loop_NTPase"/>
</dbReference>
<dbReference type="RefSeq" id="WP_221875025.1">
    <property type="nucleotide sequence ID" value="NZ_JACWFH010000027.1"/>
</dbReference>